<proteinExistence type="predicted"/>
<accession>A0A0P0W729</accession>
<organism evidence="2 3">
    <name type="scientific">Oryza sativa subsp. japonica</name>
    <name type="common">Rice</name>
    <dbReference type="NCBI Taxonomy" id="39947"/>
    <lineage>
        <taxon>Eukaryota</taxon>
        <taxon>Viridiplantae</taxon>
        <taxon>Streptophyta</taxon>
        <taxon>Embryophyta</taxon>
        <taxon>Tracheophyta</taxon>
        <taxon>Spermatophyta</taxon>
        <taxon>Magnoliopsida</taxon>
        <taxon>Liliopsida</taxon>
        <taxon>Poales</taxon>
        <taxon>Poaceae</taxon>
        <taxon>BOP clade</taxon>
        <taxon>Oryzoideae</taxon>
        <taxon>Oryzeae</taxon>
        <taxon>Oryzinae</taxon>
        <taxon>Oryza</taxon>
        <taxon>Oryza sativa</taxon>
    </lineage>
</organism>
<keyword evidence="3" id="KW-1185">Reference proteome</keyword>
<dbReference type="InParanoid" id="A0A0P0W729"/>
<feature type="compositionally biased region" description="Polar residues" evidence="1">
    <location>
        <begin position="53"/>
        <end position="63"/>
    </location>
</feature>
<reference evidence="2 3" key="3">
    <citation type="journal article" date="2013" name="Rice">
        <title>Improvement of the Oryza sativa Nipponbare reference genome using next generation sequence and optical map data.</title>
        <authorList>
            <person name="Kawahara Y."/>
            <person name="de la Bastide M."/>
            <person name="Hamilton J.P."/>
            <person name="Kanamori H."/>
            <person name="McCombie W.R."/>
            <person name="Ouyang S."/>
            <person name="Schwartz D.C."/>
            <person name="Tanaka T."/>
            <person name="Wu J."/>
            <person name="Zhou S."/>
            <person name="Childs K.L."/>
            <person name="Davidson R.M."/>
            <person name="Lin H."/>
            <person name="Quesada-Ocampo L."/>
            <person name="Vaillancourt B."/>
            <person name="Sakai H."/>
            <person name="Lee S.S."/>
            <person name="Kim J."/>
            <person name="Numa H."/>
            <person name="Itoh T."/>
            <person name="Buell C.R."/>
            <person name="Matsumoto T."/>
        </authorList>
    </citation>
    <scope>NUCLEOTIDE SEQUENCE [LARGE SCALE GENOMIC DNA]</scope>
    <source>
        <strain evidence="3">cv. Nipponbare</strain>
    </source>
</reference>
<reference evidence="3" key="1">
    <citation type="journal article" date="2005" name="Nature">
        <title>The map-based sequence of the rice genome.</title>
        <authorList>
            <consortium name="International rice genome sequencing project (IRGSP)"/>
            <person name="Matsumoto T."/>
            <person name="Wu J."/>
            <person name="Kanamori H."/>
            <person name="Katayose Y."/>
            <person name="Fujisawa M."/>
            <person name="Namiki N."/>
            <person name="Mizuno H."/>
            <person name="Yamamoto K."/>
            <person name="Antonio B.A."/>
            <person name="Baba T."/>
            <person name="Sakata K."/>
            <person name="Nagamura Y."/>
            <person name="Aoki H."/>
            <person name="Arikawa K."/>
            <person name="Arita K."/>
            <person name="Bito T."/>
            <person name="Chiden Y."/>
            <person name="Fujitsuka N."/>
            <person name="Fukunaka R."/>
            <person name="Hamada M."/>
            <person name="Harada C."/>
            <person name="Hayashi A."/>
            <person name="Hijishita S."/>
            <person name="Honda M."/>
            <person name="Hosokawa S."/>
            <person name="Ichikawa Y."/>
            <person name="Idonuma A."/>
            <person name="Iijima M."/>
            <person name="Ikeda M."/>
            <person name="Ikeno M."/>
            <person name="Ito K."/>
            <person name="Ito S."/>
            <person name="Ito T."/>
            <person name="Ito Y."/>
            <person name="Ito Y."/>
            <person name="Iwabuchi A."/>
            <person name="Kamiya K."/>
            <person name="Karasawa W."/>
            <person name="Kurita K."/>
            <person name="Katagiri S."/>
            <person name="Kikuta A."/>
            <person name="Kobayashi H."/>
            <person name="Kobayashi N."/>
            <person name="Machita K."/>
            <person name="Maehara T."/>
            <person name="Masukawa M."/>
            <person name="Mizubayashi T."/>
            <person name="Mukai Y."/>
            <person name="Nagasaki H."/>
            <person name="Nagata Y."/>
            <person name="Naito S."/>
            <person name="Nakashima M."/>
            <person name="Nakama Y."/>
            <person name="Nakamichi Y."/>
            <person name="Nakamura M."/>
            <person name="Meguro A."/>
            <person name="Negishi M."/>
            <person name="Ohta I."/>
            <person name="Ohta T."/>
            <person name="Okamoto M."/>
            <person name="Ono N."/>
            <person name="Saji S."/>
            <person name="Sakaguchi M."/>
            <person name="Sakai K."/>
            <person name="Shibata M."/>
            <person name="Shimokawa T."/>
            <person name="Song J."/>
            <person name="Takazaki Y."/>
            <person name="Terasawa K."/>
            <person name="Tsugane M."/>
            <person name="Tsuji K."/>
            <person name="Ueda S."/>
            <person name="Waki K."/>
            <person name="Yamagata H."/>
            <person name="Yamamoto M."/>
            <person name="Yamamoto S."/>
            <person name="Yamane H."/>
            <person name="Yoshiki S."/>
            <person name="Yoshihara R."/>
            <person name="Yukawa K."/>
            <person name="Zhong H."/>
            <person name="Yano M."/>
            <person name="Yuan Q."/>
            <person name="Ouyang S."/>
            <person name="Liu J."/>
            <person name="Jones K.M."/>
            <person name="Gansberger K."/>
            <person name="Moffat K."/>
            <person name="Hill J."/>
            <person name="Bera J."/>
            <person name="Fadrosh D."/>
            <person name="Jin S."/>
            <person name="Johri S."/>
            <person name="Kim M."/>
            <person name="Overton L."/>
            <person name="Reardon M."/>
            <person name="Tsitrin T."/>
            <person name="Vuong H."/>
            <person name="Weaver B."/>
            <person name="Ciecko A."/>
            <person name="Tallon L."/>
            <person name="Jackson J."/>
            <person name="Pai G."/>
            <person name="Aken S.V."/>
            <person name="Utterback T."/>
            <person name="Reidmuller S."/>
            <person name="Feldblyum T."/>
            <person name="Hsiao J."/>
            <person name="Zismann V."/>
            <person name="Iobst S."/>
            <person name="de Vazeille A.R."/>
            <person name="Buell C.R."/>
            <person name="Ying K."/>
            <person name="Li Y."/>
            <person name="Lu T."/>
            <person name="Huang Y."/>
            <person name="Zhao Q."/>
            <person name="Feng Q."/>
            <person name="Zhang L."/>
            <person name="Zhu J."/>
            <person name="Weng Q."/>
            <person name="Mu J."/>
            <person name="Lu Y."/>
            <person name="Fan D."/>
            <person name="Liu Y."/>
            <person name="Guan J."/>
            <person name="Zhang Y."/>
            <person name="Yu S."/>
            <person name="Liu X."/>
            <person name="Zhang Y."/>
            <person name="Hong G."/>
            <person name="Han B."/>
            <person name="Choisne N."/>
            <person name="Demange N."/>
            <person name="Orjeda G."/>
            <person name="Samain S."/>
            <person name="Cattolico L."/>
            <person name="Pelletier E."/>
            <person name="Couloux A."/>
            <person name="Segurens B."/>
            <person name="Wincker P."/>
            <person name="D'Hont A."/>
            <person name="Scarpelli C."/>
            <person name="Weissenbach J."/>
            <person name="Salanoubat M."/>
            <person name="Quetier F."/>
            <person name="Yu Y."/>
            <person name="Kim H.R."/>
            <person name="Rambo T."/>
            <person name="Currie J."/>
            <person name="Collura K."/>
            <person name="Luo M."/>
            <person name="Yang T."/>
            <person name="Ammiraju J.S.S."/>
            <person name="Engler F."/>
            <person name="Soderlund C."/>
            <person name="Wing R.A."/>
            <person name="Palmer L.E."/>
            <person name="de la Bastide M."/>
            <person name="Spiegel L."/>
            <person name="Nascimento L."/>
            <person name="Zutavern T."/>
            <person name="O'Shaughnessy A."/>
            <person name="Dike S."/>
            <person name="Dedhia N."/>
            <person name="Preston R."/>
            <person name="Balija V."/>
            <person name="McCombie W.R."/>
            <person name="Chow T."/>
            <person name="Chen H."/>
            <person name="Chung M."/>
            <person name="Chen C."/>
            <person name="Shaw J."/>
            <person name="Wu H."/>
            <person name="Hsiao K."/>
            <person name="Chao Y."/>
            <person name="Chu M."/>
            <person name="Cheng C."/>
            <person name="Hour A."/>
            <person name="Lee P."/>
            <person name="Lin S."/>
            <person name="Lin Y."/>
            <person name="Liou J."/>
            <person name="Liu S."/>
            <person name="Hsing Y."/>
            <person name="Raghuvanshi S."/>
            <person name="Mohanty A."/>
            <person name="Bharti A.K."/>
            <person name="Gaur A."/>
            <person name="Gupta V."/>
            <person name="Kumar D."/>
            <person name="Ravi V."/>
            <person name="Vij S."/>
            <person name="Kapur A."/>
            <person name="Khurana P."/>
            <person name="Khurana P."/>
            <person name="Khurana J.P."/>
            <person name="Tyagi A.K."/>
            <person name="Gaikwad K."/>
            <person name="Singh A."/>
            <person name="Dalal V."/>
            <person name="Srivastava S."/>
            <person name="Dixit A."/>
            <person name="Pal A.K."/>
            <person name="Ghazi I.A."/>
            <person name="Yadav M."/>
            <person name="Pandit A."/>
            <person name="Bhargava A."/>
            <person name="Sureshbabu K."/>
            <person name="Batra K."/>
            <person name="Sharma T.R."/>
            <person name="Mohapatra T."/>
            <person name="Singh N.K."/>
            <person name="Messing J."/>
            <person name="Nelson A.B."/>
            <person name="Fuks G."/>
            <person name="Kavchok S."/>
            <person name="Keizer G."/>
            <person name="Linton E."/>
            <person name="Llaca V."/>
            <person name="Song R."/>
            <person name="Tanyolac B."/>
            <person name="Young S."/>
            <person name="Ho-Il K."/>
            <person name="Hahn J.H."/>
            <person name="Sangsakoo G."/>
            <person name="Vanavichit A."/>
            <person name="de Mattos Luiz.A.T."/>
            <person name="Zimmer P.D."/>
            <person name="Malone G."/>
            <person name="Dellagostin O."/>
            <person name="de Oliveira A.C."/>
            <person name="Bevan M."/>
            <person name="Bancroft I."/>
            <person name="Minx P."/>
            <person name="Cordum H."/>
            <person name="Wilson R."/>
            <person name="Cheng Z."/>
            <person name="Jin W."/>
            <person name="Jiang J."/>
            <person name="Leong S.A."/>
            <person name="Iwama H."/>
            <person name="Gojobori T."/>
            <person name="Itoh T."/>
            <person name="Niimura Y."/>
            <person name="Fujii Y."/>
            <person name="Habara T."/>
            <person name="Sakai H."/>
            <person name="Sato Y."/>
            <person name="Wilson G."/>
            <person name="Kumar K."/>
            <person name="McCouch S."/>
            <person name="Juretic N."/>
            <person name="Hoen D."/>
            <person name="Wright S."/>
            <person name="Bruskiewich R."/>
            <person name="Bureau T."/>
            <person name="Miyao A."/>
            <person name="Hirochika H."/>
            <person name="Nishikawa T."/>
            <person name="Kadowaki K."/>
            <person name="Sugiura M."/>
            <person name="Burr B."/>
            <person name="Sasaki T."/>
        </authorList>
    </citation>
    <scope>NUCLEOTIDE SEQUENCE [LARGE SCALE GENOMIC DNA]</scope>
    <source>
        <strain evidence="3">cv. Nipponbare</strain>
    </source>
</reference>
<evidence type="ECO:0000313" key="3">
    <source>
        <dbReference type="Proteomes" id="UP000059680"/>
    </source>
</evidence>
<name>A0A0P0W729_ORYSJ</name>
<dbReference type="EMBL" id="AP014960">
    <property type="protein sequence ID" value="BAS87718.1"/>
    <property type="molecule type" value="Genomic_DNA"/>
</dbReference>
<gene>
    <name evidence="2" type="ordered locus">Os04g0132950</name>
    <name evidence="2" type="ORF">OSNPB_040132950</name>
</gene>
<dbReference type="AlphaFoldDB" id="A0A0P0W729"/>
<feature type="region of interest" description="Disordered" evidence="1">
    <location>
        <begin position="34"/>
        <end position="70"/>
    </location>
</feature>
<reference evidence="2 3" key="2">
    <citation type="journal article" date="2013" name="Plant Cell Physiol.">
        <title>Rice Annotation Project Database (RAP-DB): an integrative and interactive database for rice genomics.</title>
        <authorList>
            <person name="Sakai H."/>
            <person name="Lee S.S."/>
            <person name="Tanaka T."/>
            <person name="Numa H."/>
            <person name="Kim J."/>
            <person name="Kawahara Y."/>
            <person name="Wakimoto H."/>
            <person name="Yang C.C."/>
            <person name="Iwamoto M."/>
            <person name="Abe T."/>
            <person name="Yamada Y."/>
            <person name="Muto A."/>
            <person name="Inokuchi H."/>
            <person name="Ikemura T."/>
            <person name="Matsumoto T."/>
            <person name="Sasaki T."/>
            <person name="Itoh T."/>
        </authorList>
    </citation>
    <scope>NUCLEOTIDE SEQUENCE [LARGE SCALE GENOMIC DNA]</scope>
    <source>
        <strain evidence="3">cv. Nipponbare</strain>
    </source>
</reference>
<dbReference type="PaxDb" id="39947-A0A0P0W729"/>
<evidence type="ECO:0000256" key="1">
    <source>
        <dbReference type="SAM" id="MobiDB-lite"/>
    </source>
</evidence>
<sequence length="70" mass="7524">MVQIVQGACSHHSRCSDWAIVVYASRVSSLREGPTSAASVRCTHHHSSFEGGTENSSMPSQWQPVIGAAR</sequence>
<evidence type="ECO:0000313" key="2">
    <source>
        <dbReference type="EMBL" id="BAS87718.1"/>
    </source>
</evidence>
<dbReference type="Proteomes" id="UP000059680">
    <property type="component" value="Chromosome 4"/>
</dbReference>
<protein>
    <submittedName>
        <fullName evidence="2">Os04g0132950 protein</fullName>
    </submittedName>
</protein>